<name>A0A415E899_9FIRM</name>
<comment type="caution">
    <text evidence="1">The sequence shown here is derived from an EMBL/GenBank/DDBJ whole genome shotgun (WGS) entry which is preliminary data.</text>
</comment>
<keyword evidence="2" id="KW-1185">Reference proteome</keyword>
<reference evidence="1 2" key="1">
    <citation type="submission" date="2018-08" db="EMBL/GenBank/DDBJ databases">
        <title>A genome reference for cultivated species of the human gut microbiota.</title>
        <authorList>
            <person name="Zou Y."/>
            <person name="Xue W."/>
            <person name="Luo G."/>
        </authorList>
    </citation>
    <scope>NUCLEOTIDE SEQUENCE [LARGE SCALE GENOMIC DNA]</scope>
    <source>
        <strain evidence="1 2">AM07-24</strain>
    </source>
</reference>
<proteinExistence type="predicted"/>
<evidence type="ECO:0000313" key="2">
    <source>
        <dbReference type="Proteomes" id="UP000284841"/>
    </source>
</evidence>
<dbReference type="STRING" id="1776384.GCA_900086585_03291"/>
<dbReference type="AlphaFoldDB" id="A0A415E899"/>
<sequence length="133" mass="15815">MAREWQQTKFKEYVMPDPVYYQSLWAVRDLERMEVRLEELKREKKACSSSLICEGKHTSLVSRPTENHALEMAILEDRIKAIREALTIVPESYRTFVLSNIIFKTSGKGYPNKLWRVWKQRFLYQVAKNLSIM</sequence>
<dbReference type="Proteomes" id="UP000284841">
    <property type="component" value="Unassembled WGS sequence"/>
</dbReference>
<evidence type="ECO:0000313" key="1">
    <source>
        <dbReference type="EMBL" id="RHJ89924.1"/>
    </source>
</evidence>
<dbReference type="RefSeq" id="WP_067540976.1">
    <property type="nucleotide sequence ID" value="NZ_AP025567.1"/>
</dbReference>
<organism evidence="1 2">
    <name type="scientific">Emergencia timonensis</name>
    <dbReference type="NCBI Taxonomy" id="1776384"/>
    <lineage>
        <taxon>Bacteria</taxon>
        <taxon>Bacillati</taxon>
        <taxon>Bacillota</taxon>
        <taxon>Clostridia</taxon>
        <taxon>Peptostreptococcales</taxon>
        <taxon>Anaerovoracaceae</taxon>
        <taxon>Emergencia</taxon>
    </lineage>
</organism>
<dbReference type="OrthoDB" id="2082861at2"/>
<protein>
    <submittedName>
        <fullName evidence="1">Uncharacterized protein</fullName>
    </submittedName>
</protein>
<dbReference type="GeneID" id="83005597"/>
<accession>A0A415E899</accession>
<dbReference type="EMBL" id="QRMS01000001">
    <property type="protein sequence ID" value="RHJ89924.1"/>
    <property type="molecule type" value="Genomic_DNA"/>
</dbReference>
<gene>
    <name evidence="1" type="ORF">DW099_05015</name>
</gene>